<gene>
    <name evidence="2" type="ORF">FJQ89_25795</name>
</gene>
<dbReference type="PANTHER" id="PTHR39515">
    <property type="entry name" value="CONSERVED PROTEIN"/>
    <property type="match status" value="1"/>
</dbReference>
<dbReference type="AlphaFoldDB" id="A0A4Y6RLY5"/>
<dbReference type="PROSITE" id="PS50995">
    <property type="entry name" value="HTH_MARR_2"/>
    <property type="match status" value="1"/>
</dbReference>
<reference evidence="2 3" key="1">
    <citation type="submission" date="2019-06" db="EMBL/GenBank/DDBJ databases">
        <title>Complete genome sequence of Janthinobacterium sp. SNU WT3 isolated from diseased rainbow trout.</title>
        <authorList>
            <person name="Oh W.T."/>
            <person name="Park S.C."/>
        </authorList>
    </citation>
    <scope>NUCLEOTIDE SEQUENCE [LARGE SCALE GENOMIC DNA]</scope>
    <source>
        <strain evidence="2 3">SNU WT3</strain>
    </source>
</reference>
<feature type="domain" description="HTH marR-type" evidence="1">
    <location>
        <begin position="15"/>
        <end position="150"/>
    </location>
</feature>
<dbReference type="GO" id="GO:0003700">
    <property type="term" value="F:DNA-binding transcription factor activity"/>
    <property type="evidence" value="ECO:0007669"/>
    <property type="project" value="InterPro"/>
</dbReference>
<evidence type="ECO:0000313" key="3">
    <source>
        <dbReference type="Proteomes" id="UP000316665"/>
    </source>
</evidence>
<dbReference type="KEGG" id="jas:FJQ89_25795"/>
<dbReference type="OrthoDB" id="8684306at2"/>
<dbReference type="Pfam" id="PF01047">
    <property type="entry name" value="MarR"/>
    <property type="match status" value="1"/>
</dbReference>
<organism evidence="2 3">
    <name type="scientific">Janthinobacterium tructae</name>
    <dbReference type="NCBI Taxonomy" id="2590869"/>
    <lineage>
        <taxon>Bacteria</taxon>
        <taxon>Pseudomonadati</taxon>
        <taxon>Pseudomonadota</taxon>
        <taxon>Betaproteobacteria</taxon>
        <taxon>Burkholderiales</taxon>
        <taxon>Oxalobacteraceae</taxon>
        <taxon>Janthinobacterium</taxon>
    </lineage>
</organism>
<protein>
    <submittedName>
        <fullName evidence="2">MarR family transcriptional regulator</fullName>
    </submittedName>
</protein>
<dbReference type="InterPro" id="IPR000835">
    <property type="entry name" value="HTH_MarR-typ"/>
</dbReference>
<evidence type="ECO:0000313" key="2">
    <source>
        <dbReference type="EMBL" id="QDG73464.1"/>
    </source>
</evidence>
<dbReference type="EMBL" id="CP041185">
    <property type="protein sequence ID" value="QDG73464.1"/>
    <property type="molecule type" value="Genomic_DNA"/>
</dbReference>
<dbReference type="SMART" id="SM00347">
    <property type="entry name" value="HTH_MARR"/>
    <property type="match status" value="1"/>
</dbReference>
<dbReference type="PANTHER" id="PTHR39515:SF2">
    <property type="entry name" value="HTH-TYPE TRANSCRIPTIONAL REGULATOR RV0880"/>
    <property type="match status" value="1"/>
</dbReference>
<dbReference type="Proteomes" id="UP000316665">
    <property type="component" value="Chromosome"/>
</dbReference>
<accession>A0A4Y6RLY5</accession>
<dbReference type="InterPro" id="IPR052526">
    <property type="entry name" value="HTH-type_Bedaq_tolerance"/>
</dbReference>
<dbReference type="InterPro" id="IPR036390">
    <property type="entry name" value="WH_DNA-bd_sf"/>
</dbReference>
<dbReference type="InterPro" id="IPR036388">
    <property type="entry name" value="WH-like_DNA-bd_sf"/>
</dbReference>
<sequence>MPMSTAEELPIPERALALSDELRTAFKRLLRSMQREGGELEGSVSMMQYMLLALIHEQPGIGVAALARLQNVRGPTVSAQVKSLEEAGLVERSAPDPQDRRRSGLQVSAHGLAMLETLRARRRDALARRIARLTPQQVDALAAAMQPLLEIGQA</sequence>
<dbReference type="Gene3D" id="1.10.10.10">
    <property type="entry name" value="Winged helix-like DNA-binding domain superfamily/Winged helix DNA-binding domain"/>
    <property type="match status" value="1"/>
</dbReference>
<keyword evidence="3" id="KW-1185">Reference proteome</keyword>
<name>A0A4Y6RLY5_9BURK</name>
<proteinExistence type="predicted"/>
<dbReference type="SUPFAM" id="SSF46785">
    <property type="entry name" value="Winged helix' DNA-binding domain"/>
    <property type="match status" value="1"/>
</dbReference>
<evidence type="ECO:0000259" key="1">
    <source>
        <dbReference type="PROSITE" id="PS50995"/>
    </source>
</evidence>